<name>A0A4C2AAH2_EUMVA</name>
<dbReference type="EMBL" id="BGZK01002695">
    <property type="protein sequence ID" value="GBP95877.1"/>
    <property type="molecule type" value="Genomic_DNA"/>
</dbReference>
<sequence>MNILRTKQAYNSFELYGEASHPRAWTKRAPSGVGRTRMTRGLRTCPRAIQTTKSSTEGQYRDLSYVQTDGTN</sequence>
<proteinExistence type="predicted"/>
<accession>A0A4C2AAH2</accession>
<comment type="caution">
    <text evidence="1">The sequence shown here is derived from an EMBL/GenBank/DDBJ whole genome shotgun (WGS) entry which is preliminary data.</text>
</comment>
<reference evidence="1 2" key="1">
    <citation type="journal article" date="2019" name="Commun. Biol.">
        <title>The bagworm genome reveals a unique fibroin gene that provides high tensile strength.</title>
        <authorList>
            <person name="Kono N."/>
            <person name="Nakamura H."/>
            <person name="Ohtoshi R."/>
            <person name="Tomita M."/>
            <person name="Numata K."/>
            <person name="Arakawa K."/>
        </authorList>
    </citation>
    <scope>NUCLEOTIDE SEQUENCE [LARGE SCALE GENOMIC DNA]</scope>
</reference>
<organism evidence="1 2">
    <name type="scientific">Eumeta variegata</name>
    <name type="common">Bagworm moth</name>
    <name type="synonym">Eumeta japonica</name>
    <dbReference type="NCBI Taxonomy" id="151549"/>
    <lineage>
        <taxon>Eukaryota</taxon>
        <taxon>Metazoa</taxon>
        <taxon>Ecdysozoa</taxon>
        <taxon>Arthropoda</taxon>
        <taxon>Hexapoda</taxon>
        <taxon>Insecta</taxon>
        <taxon>Pterygota</taxon>
        <taxon>Neoptera</taxon>
        <taxon>Endopterygota</taxon>
        <taxon>Lepidoptera</taxon>
        <taxon>Glossata</taxon>
        <taxon>Ditrysia</taxon>
        <taxon>Tineoidea</taxon>
        <taxon>Psychidae</taxon>
        <taxon>Oiketicinae</taxon>
        <taxon>Eumeta</taxon>
    </lineage>
</organism>
<dbReference type="Proteomes" id="UP000299102">
    <property type="component" value="Unassembled WGS sequence"/>
</dbReference>
<gene>
    <name evidence="1" type="ORF">EVAR_67700_1</name>
</gene>
<feature type="non-terminal residue" evidence="1">
    <location>
        <position position="72"/>
    </location>
</feature>
<evidence type="ECO:0000313" key="2">
    <source>
        <dbReference type="Proteomes" id="UP000299102"/>
    </source>
</evidence>
<keyword evidence="2" id="KW-1185">Reference proteome</keyword>
<dbReference type="AlphaFoldDB" id="A0A4C2AAH2"/>
<protein>
    <submittedName>
        <fullName evidence="1">Uncharacterized protein</fullName>
    </submittedName>
</protein>
<evidence type="ECO:0000313" key="1">
    <source>
        <dbReference type="EMBL" id="GBP95877.1"/>
    </source>
</evidence>